<evidence type="ECO:0000259" key="2">
    <source>
        <dbReference type="SMART" id="SM00507"/>
    </source>
</evidence>
<dbReference type="InterPro" id="IPR003615">
    <property type="entry name" value="HNH_nuc"/>
</dbReference>
<feature type="domain" description="HNH nuclease" evidence="2">
    <location>
        <begin position="96"/>
        <end position="146"/>
    </location>
</feature>
<keyword evidence="3" id="KW-0540">Nuclease</keyword>
<dbReference type="EMBL" id="VZPE01000006">
    <property type="protein sequence ID" value="KAB0570762.1"/>
    <property type="molecule type" value="Genomic_DNA"/>
</dbReference>
<name>A0A643EZ52_9HYPH</name>
<keyword evidence="3" id="KW-0255">Endonuclease</keyword>
<protein>
    <submittedName>
        <fullName evidence="3">HNH endonuclease</fullName>
    </submittedName>
</protein>
<feature type="region of interest" description="Disordered" evidence="1">
    <location>
        <begin position="28"/>
        <end position="88"/>
    </location>
</feature>
<dbReference type="GO" id="GO:0004519">
    <property type="term" value="F:endonuclease activity"/>
    <property type="evidence" value="ECO:0007669"/>
    <property type="project" value="UniProtKB-KW"/>
</dbReference>
<dbReference type="AlphaFoldDB" id="A0A643EZ52"/>
<keyword evidence="3" id="KW-0378">Hydrolase</keyword>
<dbReference type="Gene3D" id="1.10.30.50">
    <property type="match status" value="1"/>
</dbReference>
<dbReference type="InterPro" id="IPR029471">
    <property type="entry name" value="HNH_5"/>
</dbReference>
<dbReference type="CDD" id="cd00085">
    <property type="entry name" value="HNHc"/>
    <property type="match status" value="1"/>
</dbReference>
<evidence type="ECO:0000256" key="1">
    <source>
        <dbReference type="SAM" id="MobiDB-lite"/>
    </source>
</evidence>
<sequence length="164" mass="18947">MRVYQAQRKTEDPEFLEKVREIGRVLDAKPERRKKQNERKKWRIVNEPGFREKVNDQSRPAKKSWKKANPEIVNAHSRTRRARRRGADGVHTGEDILRIHAAQKYKCAECGVSTKKAKHVDHIMPLALGGSNWPENLQILCPLCNDIKGAKHPLEFAKQNGRLL</sequence>
<organism evidence="3">
    <name type="scientific">Brucella pituitosa</name>
    <dbReference type="NCBI Taxonomy" id="571256"/>
    <lineage>
        <taxon>Bacteria</taxon>
        <taxon>Pseudomonadati</taxon>
        <taxon>Pseudomonadota</taxon>
        <taxon>Alphaproteobacteria</taxon>
        <taxon>Hyphomicrobiales</taxon>
        <taxon>Brucellaceae</taxon>
        <taxon>Brucella/Ochrobactrum group</taxon>
        <taxon>Brucella</taxon>
    </lineage>
</organism>
<reference evidence="3" key="1">
    <citation type="submission" date="2019-09" db="EMBL/GenBank/DDBJ databases">
        <title>Draft genome sequences of 48 bacterial type strains from the CCUG.</title>
        <authorList>
            <person name="Tunovic T."/>
            <person name="Pineiro-Iglesias B."/>
            <person name="Unosson C."/>
            <person name="Inganas E."/>
            <person name="Ohlen M."/>
            <person name="Cardew S."/>
            <person name="Jensie-Markopoulos S."/>
            <person name="Salva-Serra F."/>
            <person name="Jaen-Luchoro D."/>
            <person name="Karlsson R."/>
            <person name="Svensson-Stadler L."/>
            <person name="Chun J."/>
            <person name="Moore E."/>
        </authorList>
    </citation>
    <scope>NUCLEOTIDE SEQUENCE</scope>
    <source>
        <strain evidence="3">CCUG 50899</strain>
    </source>
</reference>
<comment type="caution">
    <text evidence="3">The sequence shown here is derived from an EMBL/GenBank/DDBJ whole genome shotgun (WGS) entry which is preliminary data.</text>
</comment>
<dbReference type="Pfam" id="PF14279">
    <property type="entry name" value="HNH_5"/>
    <property type="match status" value="1"/>
</dbReference>
<dbReference type="SMART" id="SM00507">
    <property type="entry name" value="HNHc"/>
    <property type="match status" value="1"/>
</dbReference>
<feature type="compositionally biased region" description="Basic residues" evidence="1">
    <location>
        <begin position="31"/>
        <end position="43"/>
    </location>
</feature>
<gene>
    <name evidence="3" type="ORF">F7Q93_15335</name>
</gene>
<proteinExistence type="predicted"/>
<accession>A0A643EZ52</accession>
<evidence type="ECO:0000313" key="3">
    <source>
        <dbReference type="EMBL" id="KAB0570762.1"/>
    </source>
</evidence>